<feature type="domain" description="Aminoglycoside phosphotransferase" evidence="1">
    <location>
        <begin position="36"/>
        <end position="296"/>
    </location>
</feature>
<dbReference type="PANTHER" id="PTHR40086:SF1">
    <property type="entry name" value="CELL CYCLE REGULATOR CCRZ"/>
    <property type="match status" value="1"/>
</dbReference>
<dbReference type="Proteomes" id="UP000291106">
    <property type="component" value="Chromosome"/>
</dbReference>
<dbReference type="Pfam" id="PF01636">
    <property type="entry name" value="APH"/>
    <property type="match status" value="1"/>
</dbReference>
<proteinExistence type="predicted"/>
<dbReference type="KEGG" id="smai:EXU30_01530"/>
<protein>
    <recommendedName>
        <fullName evidence="1">Aminoglycoside phosphotransferase domain-containing protein</fullName>
    </recommendedName>
</protein>
<organism evidence="2 3">
    <name type="scientific">Shewanella maritima</name>
    <dbReference type="NCBI Taxonomy" id="2520507"/>
    <lineage>
        <taxon>Bacteria</taxon>
        <taxon>Pseudomonadati</taxon>
        <taxon>Pseudomonadota</taxon>
        <taxon>Gammaproteobacteria</taxon>
        <taxon>Alteromonadales</taxon>
        <taxon>Shewanellaceae</taxon>
        <taxon>Shewanella</taxon>
    </lineage>
</organism>
<dbReference type="InterPro" id="IPR011009">
    <property type="entry name" value="Kinase-like_dom_sf"/>
</dbReference>
<evidence type="ECO:0000259" key="1">
    <source>
        <dbReference type="Pfam" id="PF01636"/>
    </source>
</evidence>
<dbReference type="PANTHER" id="PTHR40086">
    <property type="entry name" value="PHOSPHOTRANSFERASE YTMP-RELATED"/>
    <property type="match status" value="1"/>
</dbReference>
<dbReference type="AlphaFoldDB" id="A0A411PD51"/>
<keyword evidence="3" id="KW-1185">Reference proteome</keyword>
<evidence type="ECO:0000313" key="2">
    <source>
        <dbReference type="EMBL" id="QBF81527.1"/>
    </source>
</evidence>
<reference evidence="2 3" key="1">
    <citation type="submission" date="2019-02" db="EMBL/GenBank/DDBJ databases">
        <title>Shewanella sp. D4-2 isolated from Dokdo Island.</title>
        <authorList>
            <person name="Baek K."/>
        </authorList>
    </citation>
    <scope>NUCLEOTIDE SEQUENCE [LARGE SCALE GENOMIC DNA]</scope>
    <source>
        <strain evidence="2 3">D4-2</strain>
    </source>
</reference>
<gene>
    <name evidence="2" type="ORF">EXU30_01530</name>
</gene>
<accession>A0A411PD51</accession>
<dbReference type="Gene3D" id="3.90.1200.10">
    <property type="match status" value="1"/>
</dbReference>
<dbReference type="SUPFAM" id="SSF56112">
    <property type="entry name" value="Protein kinase-like (PK-like)"/>
    <property type="match status" value="1"/>
</dbReference>
<dbReference type="InterPro" id="IPR052077">
    <property type="entry name" value="CcrZ_PhaseVar_Mediator"/>
</dbReference>
<dbReference type="RefSeq" id="WP_130597501.1">
    <property type="nucleotide sequence ID" value="NZ_CP036200.1"/>
</dbReference>
<dbReference type="EMBL" id="CP036200">
    <property type="protein sequence ID" value="QBF81527.1"/>
    <property type="molecule type" value="Genomic_DNA"/>
</dbReference>
<evidence type="ECO:0000313" key="3">
    <source>
        <dbReference type="Proteomes" id="UP000291106"/>
    </source>
</evidence>
<name>A0A411PD51_9GAMM</name>
<dbReference type="OrthoDB" id="179763at2"/>
<sequence length="371" mass="42313">MFIELIKPYLTHAQLKCVQTMPAALVESLEQSCQQVSALSHGLSNDNFRLHCIGGDKVLRINRQTSEWCDRALEVETWQLAYAQELAPKLLWHAADYQTYLSEFIVPQQASNLDEDTINDWSSLYAERGCRQIFSTFVPDEREQKSFTAVLLASMLTELHSLPLPSKAISTSEQYQNYWQRLLARKARLEAASQTDDAAKSATEWLALFKQLKEMQPRVEGWLAQMDASLIKPCYCHLDLNPYNILPNTTVCGQPRLQCIDFEYAIASHPLFDLASVIATHDLDAHATQQLISDYLSSTIAQSHLTNDAVSAIESAVNLFWLFAVMWALLMFDMALYESHLDEIHRDETQSDKSLTYLDYAKQYLTLIAMR</sequence>
<dbReference type="Gene3D" id="3.30.200.20">
    <property type="entry name" value="Phosphorylase Kinase, domain 1"/>
    <property type="match status" value="1"/>
</dbReference>
<dbReference type="InterPro" id="IPR002575">
    <property type="entry name" value="Aminoglycoside_PTrfase"/>
</dbReference>